<dbReference type="GO" id="GO:0008777">
    <property type="term" value="F:acetylornithine deacetylase activity"/>
    <property type="evidence" value="ECO:0007669"/>
    <property type="project" value="TreeGrafter"/>
</dbReference>
<dbReference type="Gene3D" id="1.10.150.900">
    <property type="match status" value="1"/>
</dbReference>
<evidence type="ECO:0000259" key="16">
    <source>
        <dbReference type="Pfam" id="PF07687"/>
    </source>
</evidence>
<proteinExistence type="inferred from homology"/>
<dbReference type="Pfam" id="PF07687">
    <property type="entry name" value="M20_dimer"/>
    <property type="match status" value="1"/>
</dbReference>
<keyword evidence="10 15" id="KW-0220">Diaminopimelate biosynthesis</keyword>
<feature type="binding site" evidence="15">
    <location>
        <position position="352"/>
    </location>
    <ligand>
        <name>Zn(2+)</name>
        <dbReference type="ChEBI" id="CHEBI:29105"/>
        <label>2</label>
    </ligand>
</feature>
<dbReference type="KEGG" id="eaz:JHT90_07745"/>
<keyword evidence="9 15" id="KW-0862">Zinc</keyword>
<sequence>MSSLSATLQLAFDLISRPSVTPKDEGCQQVMTDRLQNIGFTIEQMPFADVQNFWASHGNSEPVFCFAGHTDVVPSGTIDKWHKDPFTPYIDDQGMLYGRGAADMKGSLAAMIVATERFIKDYPNHKGTITYLITSDEEGIAEHGTRAVVETLAKRNDKIDWCIVGEPSSVNQLGDMVKNGRRGSLNGVLTVRGKQGHVAYPHKAKNPIFLASPAITELANEHWDHGNEFFPPTSFQISNIHAGTGANNVIPGELVAEFNFRFSTESTVEGLKQRVEQILNKHQLDWHIDWSLSGLPFLTEPGQLLAAIAESIHSVTGITTEPSTSGGTSDGRFIATLGCQVVELGPVNDTIHQINEHIKAEDLNQLTEIYYQTLVRLLAE</sequence>
<evidence type="ECO:0000256" key="11">
    <source>
        <dbReference type="ARBA" id="ARBA00023154"/>
    </source>
</evidence>
<comment type="function">
    <text evidence="15">Catalyzes the hydrolysis of N-succinyl-L,L-diaminopimelic acid (SDAP), forming succinate and LL-2,6-diaminopimelate (DAP), an intermediate involved in the bacterial biosynthesis of lysine and meso-diaminopimelic acid, an essential component of bacterial cell walls.</text>
</comment>
<evidence type="ECO:0000256" key="4">
    <source>
        <dbReference type="ARBA" id="ARBA00011921"/>
    </source>
</evidence>
<dbReference type="FunFam" id="3.40.630.10:FF:000005">
    <property type="entry name" value="Succinyl-diaminopimelate desuccinylase"/>
    <property type="match status" value="1"/>
</dbReference>
<dbReference type="InterPro" id="IPR005941">
    <property type="entry name" value="DapE_proteobac"/>
</dbReference>
<protein>
    <recommendedName>
        <fullName evidence="5 15">Succinyl-diaminopimelate desuccinylase</fullName>
        <shortName evidence="15">SDAP desuccinylase</shortName>
        <ecNumber evidence="4 15">3.5.1.18</ecNumber>
    </recommendedName>
    <alternativeName>
        <fullName evidence="13 15">N-succinyl-LL-2,6-diaminoheptanedioate amidohydrolase</fullName>
    </alternativeName>
</protein>
<dbReference type="GO" id="GO:0006526">
    <property type="term" value="P:L-arginine biosynthetic process"/>
    <property type="evidence" value="ECO:0007669"/>
    <property type="project" value="TreeGrafter"/>
</dbReference>
<evidence type="ECO:0000256" key="10">
    <source>
        <dbReference type="ARBA" id="ARBA00022915"/>
    </source>
</evidence>
<accession>A0A974ND31</accession>
<feature type="active site" evidence="15">
    <location>
        <position position="71"/>
    </location>
</feature>
<gene>
    <name evidence="15 17" type="primary">dapE</name>
    <name evidence="17" type="ORF">JHT90_07745</name>
</gene>
<dbReference type="EC" id="3.5.1.18" evidence="4 15"/>
<evidence type="ECO:0000256" key="15">
    <source>
        <dbReference type="HAMAP-Rule" id="MF_01690"/>
    </source>
</evidence>
<dbReference type="Gene3D" id="3.40.630.10">
    <property type="entry name" value="Zn peptidases"/>
    <property type="match status" value="1"/>
</dbReference>
<evidence type="ECO:0000256" key="13">
    <source>
        <dbReference type="ARBA" id="ARBA00031891"/>
    </source>
</evidence>
<dbReference type="InterPro" id="IPR011650">
    <property type="entry name" value="Peptidase_M20_dimer"/>
</dbReference>
<feature type="active site" description="Proton acceptor" evidence="15">
    <location>
        <position position="137"/>
    </location>
</feature>
<evidence type="ECO:0000256" key="3">
    <source>
        <dbReference type="ARBA" id="ARBA00011738"/>
    </source>
</evidence>
<comment type="pathway">
    <text evidence="1 15">Amino-acid biosynthesis; L-lysine biosynthesis via DAP pathway; LL-2,6-diaminopimelate from (S)-tetrahydrodipicolinate (succinylase route): step 3/3.</text>
</comment>
<feature type="binding site" evidence="15">
    <location>
        <position position="166"/>
    </location>
    <ligand>
        <name>Zn(2+)</name>
        <dbReference type="ChEBI" id="CHEBI:29105"/>
        <label>1</label>
    </ligand>
</feature>
<dbReference type="InterPro" id="IPR002933">
    <property type="entry name" value="Peptidase_M20"/>
</dbReference>
<dbReference type="GO" id="GO:0050897">
    <property type="term" value="F:cobalt ion binding"/>
    <property type="evidence" value="ECO:0007669"/>
    <property type="project" value="UniProtKB-UniRule"/>
</dbReference>
<dbReference type="FunFam" id="3.30.70.360:FF:000011">
    <property type="entry name" value="Succinyl-diaminopimelate desuccinylase"/>
    <property type="match status" value="1"/>
</dbReference>
<reference evidence="17 18" key="1">
    <citation type="submission" date="2021-01" db="EMBL/GenBank/DDBJ databases">
        <title>Entomomonas sp. F2A isolated from a house cricket (Acheta domesticus).</title>
        <authorList>
            <person name="Spergser J."/>
            <person name="Busse H.-J."/>
        </authorList>
    </citation>
    <scope>NUCLEOTIDE SEQUENCE [LARGE SCALE GENOMIC DNA]</scope>
    <source>
        <strain evidence="17 18">F2A</strain>
    </source>
</reference>
<evidence type="ECO:0000313" key="18">
    <source>
        <dbReference type="Proteomes" id="UP000595278"/>
    </source>
</evidence>
<dbReference type="GO" id="GO:0008270">
    <property type="term" value="F:zinc ion binding"/>
    <property type="evidence" value="ECO:0007669"/>
    <property type="project" value="UniProtKB-UniRule"/>
</dbReference>
<keyword evidence="6 15" id="KW-0028">Amino-acid biosynthesis</keyword>
<dbReference type="NCBIfam" id="TIGR01246">
    <property type="entry name" value="dapE_proteo"/>
    <property type="match status" value="1"/>
</dbReference>
<keyword evidence="11 15" id="KW-0457">Lysine biosynthesis</keyword>
<dbReference type="CDD" id="cd03891">
    <property type="entry name" value="M20_DapE_proteobac"/>
    <property type="match status" value="1"/>
</dbReference>
<dbReference type="SUPFAM" id="SSF55031">
    <property type="entry name" value="Bacterial exopeptidase dimerisation domain"/>
    <property type="match status" value="1"/>
</dbReference>
<comment type="catalytic activity">
    <reaction evidence="14 15">
        <text>N-succinyl-(2S,6S)-2,6-diaminopimelate + H2O = (2S,6S)-2,6-diaminopimelate + succinate</text>
        <dbReference type="Rhea" id="RHEA:22608"/>
        <dbReference type="ChEBI" id="CHEBI:15377"/>
        <dbReference type="ChEBI" id="CHEBI:30031"/>
        <dbReference type="ChEBI" id="CHEBI:57609"/>
        <dbReference type="ChEBI" id="CHEBI:58087"/>
        <dbReference type="EC" id="3.5.1.18"/>
    </reaction>
</comment>
<keyword evidence="12 15" id="KW-0170">Cobalt</keyword>
<feature type="domain" description="Peptidase M20 dimerisation" evidence="16">
    <location>
        <begin position="179"/>
        <end position="286"/>
    </location>
</feature>
<dbReference type="InterPro" id="IPR050072">
    <property type="entry name" value="Peptidase_M20A"/>
</dbReference>
<dbReference type="InterPro" id="IPR036264">
    <property type="entry name" value="Bact_exopeptidase_dim_dom"/>
</dbReference>
<evidence type="ECO:0000256" key="9">
    <source>
        <dbReference type="ARBA" id="ARBA00022833"/>
    </source>
</evidence>
<comment type="subunit">
    <text evidence="3 15">Homodimer.</text>
</comment>
<keyword evidence="8 15" id="KW-0378">Hydrolase</keyword>
<evidence type="ECO:0000256" key="2">
    <source>
        <dbReference type="ARBA" id="ARBA00006746"/>
    </source>
</evidence>
<evidence type="ECO:0000313" key="17">
    <source>
        <dbReference type="EMBL" id="QQP84324.1"/>
    </source>
</evidence>
<dbReference type="RefSeq" id="WP_201090222.1">
    <property type="nucleotide sequence ID" value="NZ_CP067393.1"/>
</dbReference>
<dbReference type="GO" id="GO:0009014">
    <property type="term" value="F:succinyl-diaminopimelate desuccinylase activity"/>
    <property type="evidence" value="ECO:0007669"/>
    <property type="project" value="UniProtKB-UniRule"/>
</dbReference>
<comment type="similarity">
    <text evidence="2 15">Belongs to the peptidase M20A family. DapE subfamily.</text>
</comment>
<name>A0A974ND31_9GAMM</name>
<dbReference type="NCBIfam" id="NF009557">
    <property type="entry name" value="PRK13009.1"/>
    <property type="match status" value="1"/>
</dbReference>
<dbReference type="Gene3D" id="3.30.70.360">
    <property type="match status" value="1"/>
</dbReference>
<evidence type="ECO:0000256" key="8">
    <source>
        <dbReference type="ARBA" id="ARBA00022801"/>
    </source>
</evidence>
<dbReference type="PANTHER" id="PTHR43808:SF31">
    <property type="entry name" value="N-ACETYL-L-CITRULLINE DEACETYLASE"/>
    <property type="match status" value="1"/>
</dbReference>
<keyword evidence="7 15" id="KW-0479">Metal-binding</keyword>
<dbReference type="Proteomes" id="UP000595278">
    <property type="component" value="Chromosome"/>
</dbReference>
<keyword evidence="18" id="KW-1185">Reference proteome</keyword>
<dbReference type="PANTHER" id="PTHR43808">
    <property type="entry name" value="ACETYLORNITHINE DEACETYLASE"/>
    <property type="match status" value="1"/>
</dbReference>
<evidence type="ECO:0000256" key="12">
    <source>
        <dbReference type="ARBA" id="ARBA00023285"/>
    </source>
</evidence>
<dbReference type="SUPFAM" id="SSF53187">
    <property type="entry name" value="Zn-dependent exopeptidases"/>
    <property type="match status" value="1"/>
</dbReference>
<dbReference type="HAMAP" id="MF_01690">
    <property type="entry name" value="DapE"/>
    <property type="match status" value="1"/>
</dbReference>
<feature type="binding site" evidence="15">
    <location>
        <position position="103"/>
    </location>
    <ligand>
        <name>Zn(2+)</name>
        <dbReference type="ChEBI" id="CHEBI:29105"/>
        <label>1</label>
    </ligand>
</feature>
<evidence type="ECO:0000256" key="14">
    <source>
        <dbReference type="ARBA" id="ARBA00051301"/>
    </source>
</evidence>
<dbReference type="AlphaFoldDB" id="A0A974ND31"/>
<feature type="binding site" evidence="15">
    <location>
        <position position="69"/>
    </location>
    <ligand>
        <name>Zn(2+)</name>
        <dbReference type="ChEBI" id="CHEBI:29105"/>
        <label>1</label>
    </ligand>
</feature>
<feature type="binding site" evidence="15">
    <location>
        <position position="103"/>
    </location>
    <ligand>
        <name>Zn(2+)</name>
        <dbReference type="ChEBI" id="CHEBI:29105"/>
        <label>2</label>
    </ligand>
</feature>
<feature type="binding site" evidence="15">
    <location>
        <position position="138"/>
    </location>
    <ligand>
        <name>Zn(2+)</name>
        <dbReference type="ChEBI" id="CHEBI:29105"/>
        <label>2</label>
    </ligand>
</feature>
<organism evidence="17 18">
    <name type="scientific">Entomomonas asaccharolytica</name>
    <dbReference type="NCBI Taxonomy" id="2785331"/>
    <lineage>
        <taxon>Bacteria</taxon>
        <taxon>Pseudomonadati</taxon>
        <taxon>Pseudomonadota</taxon>
        <taxon>Gammaproteobacteria</taxon>
        <taxon>Pseudomonadales</taxon>
        <taxon>Pseudomonadaceae</taxon>
        <taxon>Entomomonas</taxon>
    </lineage>
</organism>
<dbReference type="GO" id="GO:0019877">
    <property type="term" value="P:diaminopimelate biosynthetic process"/>
    <property type="evidence" value="ECO:0007669"/>
    <property type="project" value="UniProtKB-UniRule"/>
</dbReference>
<evidence type="ECO:0000256" key="5">
    <source>
        <dbReference type="ARBA" id="ARBA00022391"/>
    </source>
</evidence>
<evidence type="ECO:0000256" key="6">
    <source>
        <dbReference type="ARBA" id="ARBA00022605"/>
    </source>
</evidence>
<comment type="cofactor">
    <cofactor evidence="15">
        <name>Zn(2+)</name>
        <dbReference type="ChEBI" id="CHEBI:29105"/>
    </cofactor>
    <cofactor evidence="15">
        <name>Co(2+)</name>
        <dbReference type="ChEBI" id="CHEBI:48828"/>
    </cofactor>
    <text evidence="15">Binds 2 Zn(2+) or Co(2+) ions per subunit.</text>
</comment>
<dbReference type="GO" id="GO:0009089">
    <property type="term" value="P:lysine biosynthetic process via diaminopimelate"/>
    <property type="evidence" value="ECO:0007669"/>
    <property type="project" value="UniProtKB-UniRule"/>
</dbReference>
<evidence type="ECO:0000256" key="7">
    <source>
        <dbReference type="ARBA" id="ARBA00022723"/>
    </source>
</evidence>
<dbReference type="EMBL" id="CP067393">
    <property type="protein sequence ID" value="QQP84324.1"/>
    <property type="molecule type" value="Genomic_DNA"/>
</dbReference>
<dbReference type="Pfam" id="PF01546">
    <property type="entry name" value="Peptidase_M20"/>
    <property type="match status" value="1"/>
</dbReference>
<evidence type="ECO:0000256" key="1">
    <source>
        <dbReference type="ARBA" id="ARBA00005130"/>
    </source>
</evidence>